<keyword evidence="5 10" id="KW-0812">Transmembrane</keyword>
<evidence type="ECO:0000256" key="8">
    <source>
        <dbReference type="ARBA" id="ARBA00023136"/>
    </source>
</evidence>
<gene>
    <name evidence="12" type="ORF">C1880_03795</name>
</gene>
<evidence type="ECO:0000256" key="3">
    <source>
        <dbReference type="ARBA" id="ARBA00022448"/>
    </source>
</evidence>
<dbReference type="EMBL" id="PPTP01000003">
    <property type="protein sequence ID" value="RDB56031.1"/>
    <property type="molecule type" value="Genomic_DNA"/>
</dbReference>
<keyword evidence="6 10" id="KW-1133">Transmembrane helix</keyword>
<comment type="similarity">
    <text evidence="2">Belongs to the monovalent cation:proton antiporter 2 (CPA2) transporter (TC 2.A.37) family.</text>
</comment>
<feature type="transmembrane region" description="Helical" evidence="10">
    <location>
        <begin position="175"/>
        <end position="194"/>
    </location>
</feature>
<dbReference type="Gene3D" id="1.20.1530.20">
    <property type="match status" value="1"/>
</dbReference>
<dbReference type="InterPro" id="IPR038770">
    <property type="entry name" value="Na+/solute_symporter_sf"/>
</dbReference>
<keyword evidence="3" id="KW-0813">Transport</keyword>
<dbReference type="RefSeq" id="WP_114620365.1">
    <property type="nucleotide sequence ID" value="NZ_DBFBLT010000014.1"/>
</dbReference>
<keyword evidence="13" id="KW-1185">Reference proteome</keyword>
<feature type="transmembrane region" description="Helical" evidence="10">
    <location>
        <begin position="6"/>
        <end position="26"/>
    </location>
</feature>
<feature type="transmembrane region" description="Helical" evidence="10">
    <location>
        <begin position="367"/>
        <end position="387"/>
    </location>
</feature>
<dbReference type="GO" id="GO:1902600">
    <property type="term" value="P:proton transmembrane transport"/>
    <property type="evidence" value="ECO:0007669"/>
    <property type="project" value="InterPro"/>
</dbReference>
<sequence>MPTDFISLFTACLIAACAPIIARIIPRGLVPETVILLLAGALLGPHMAGLIELTDSMNMISELGLAFLFLLAGYEIDPRSLSGSQGKKGLATWAVSMVLACTAVYFSSSFSLSHIDGLAVAIALTTTALGTLMPILKERKLEGTQVGNGILAFGTWGELCPVLAMALLLSARKTWQTLLILALFGVLCVVMAVVPSKARKAGHGVYGFLHRRRNSTSQTFVRVTVVLLIGLVTVSAVFDLDIVLGAFAAGFVLRYIIPEGDHELESKLDAIGYGFLTPVFFVVSGAKIDLAGVGAQPGLLITFICALLLVRAVPIVVALSMGRDAKALSMHNRITVALYCTTALPIIVAVTSLAVKSGAMAQDTAGVLVAAGAITVFLMPLLASLTYRVVDAKPIEAVQEIVENPQDIRSILHEHLELERMMARQEIAARMAAKARRDAGEEAAWEDVAFALQRQSQRKRAMDEMLDFARREYAAHEDDLKELGEKADITRQAAADRTAKAAKAFAQHLKDGDWEEERRIAERAVREYRRHMHELGKRIDDCHLDDGK</sequence>
<evidence type="ECO:0000256" key="5">
    <source>
        <dbReference type="ARBA" id="ARBA00022692"/>
    </source>
</evidence>
<dbReference type="GO" id="GO:0015297">
    <property type="term" value="F:antiporter activity"/>
    <property type="evidence" value="ECO:0007669"/>
    <property type="project" value="UniProtKB-KW"/>
</dbReference>
<dbReference type="PANTHER" id="PTHR43562">
    <property type="entry name" value="NAPA-TYPE SODIUM/HYDROGEN ANTIPORTER"/>
    <property type="match status" value="1"/>
</dbReference>
<dbReference type="PANTHER" id="PTHR43562:SF1">
    <property type="entry name" value="NA(+)_H(+) ANTIPORTER YJBQ-RELATED"/>
    <property type="match status" value="1"/>
</dbReference>
<proteinExistence type="inferred from homology"/>
<reference evidence="12 13" key="1">
    <citation type="journal article" date="2018" name="Elife">
        <title>Discovery and characterization of a prevalent human gut bacterial enzyme sufficient for the inactivation of a family of plant toxins.</title>
        <authorList>
            <person name="Koppel N."/>
            <person name="Bisanz J.E."/>
            <person name="Pandelia M.E."/>
            <person name="Turnbaugh P.J."/>
            <person name="Balskus E.P."/>
        </authorList>
    </citation>
    <scope>NUCLEOTIDE SEQUENCE [LARGE SCALE GENOMIC DNA]</scope>
    <source>
        <strain evidence="13">anaerobia AP69FAA</strain>
    </source>
</reference>
<feature type="transmembrane region" description="Helical" evidence="10">
    <location>
        <begin position="219"/>
        <end position="236"/>
    </location>
</feature>
<feature type="transmembrane region" description="Helical" evidence="10">
    <location>
        <begin position="88"/>
        <end position="106"/>
    </location>
</feature>
<feature type="transmembrane region" description="Helical" evidence="10">
    <location>
        <begin position="33"/>
        <end position="51"/>
    </location>
</feature>
<dbReference type="OrthoDB" id="9793589at2"/>
<feature type="domain" description="Cation/H+ exchanger transmembrane" evidence="11">
    <location>
        <begin position="13"/>
        <end position="382"/>
    </location>
</feature>
<feature type="transmembrane region" description="Helical" evidence="10">
    <location>
        <begin position="300"/>
        <end position="322"/>
    </location>
</feature>
<evidence type="ECO:0000313" key="13">
    <source>
        <dbReference type="Proteomes" id="UP000253792"/>
    </source>
</evidence>
<dbReference type="Pfam" id="PF00999">
    <property type="entry name" value="Na_H_Exchanger"/>
    <property type="match status" value="1"/>
</dbReference>
<keyword evidence="4" id="KW-0050">Antiport</keyword>
<dbReference type="InterPro" id="IPR006153">
    <property type="entry name" value="Cation/H_exchanger_TM"/>
</dbReference>
<evidence type="ECO:0000256" key="2">
    <source>
        <dbReference type="ARBA" id="ARBA00005551"/>
    </source>
</evidence>
<feature type="transmembrane region" description="Helical" evidence="10">
    <location>
        <begin position="270"/>
        <end position="288"/>
    </location>
</feature>
<organism evidence="12 13">
    <name type="scientific">Senegalimassilia anaerobia</name>
    <dbReference type="NCBI Taxonomy" id="1473216"/>
    <lineage>
        <taxon>Bacteria</taxon>
        <taxon>Bacillati</taxon>
        <taxon>Actinomycetota</taxon>
        <taxon>Coriobacteriia</taxon>
        <taxon>Coriobacteriales</taxon>
        <taxon>Coriobacteriaceae</taxon>
        <taxon>Senegalimassilia</taxon>
    </lineage>
</organism>
<evidence type="ECO:0000256" key="9">
    <source>
        <dbReference type="SAM" id="Coils"/>
    </source>
</evidence>
<protein>
    <submittedName>
        <fullName evidence="12">Sodium:proton exchanger</fullName>
    </submittedName>
</protein>
<evidence type="ECO:0000256" key="6">
    <source>
        <dbReference type="ARBA" id="ARBA00022989"/>
    </source>
</evidence>
<feature type="transmembrane region" description="Helical" evidence="10">
    <location>
        <begin position="334"/>
        <end position="355"/>
    </location>
</feature>
<comment type="caution">
    <text evidence="12">The sequence shown here is derived from an EMBL/GenBank/DDBJ whole genome shotgun (WGS) entry which is preliminary data.</text>
</comment>
<evidence type="ECO:0000256" key="4">
    <source>
        <dbReference type="ARBA" id="ARBA00022449"/>
    </source>
</evidence>
<evidence type="ECO:0000256" key="7">
    <source>
        <dbReference type="ARBA" id="ARBA00023065"/>
    </source>
</evidence>
<dbReference type="GO" id="GO:0016020">
    <property type="term" value="C:membrane"/>
    <property type="evidence" value="ECO:0007669"/>
    <property type="project" value="UniProtKB-SubCell"/>
</dbReference>
<evidence type="ECO:0000256" key="10">
    <source>
        <dbReference type="SAM" id="Phobius"/>
    </source>
</evidence>
<feature type="transmembrane region" description="Helical" evidence="10">
    <location>
        <begin position="118"/>
        <end position="136"/>
    </location>
</feature>
<evidence type="ECO:0000313" key="12">
    <source>
        <dbReference type="EMBL" id="RDB56031.1"/>
    </source>
</evidence>
<evidence type="ECO:0000259" key="11">
    <source>
        <dbReference type="Pfam" id="PF00999"/>
    </source>
</evidence>
<accession>A0A369L8P7</accession>
<evidence type="ECO:0000256" key="1">
    <source>
        <dbReference type="ARBA" id="ARBA00004141"/>
    </source>
</evidence>
<feature type="transmembrane region" description="Helical" evidence="10">
    <location>
        <begin position="148"/>
        <end position="169"/>
    </location>
</feature>
<dbReference type="AlphaFoldDB" id="A0A369L8P7"/>
<name>A0A369L8P7_9ACTN</name>
<comment type="subcellular location">
    <subcellularLocation>
        <location evidence="1">Membrane</location>
        <topology evidence="1">Multi-pass membrane protein</topology>
    </subcellularLocation>
</comment>
<feature type="coiled-coil region" evidence="9">
    <location>
        <begin position="452"/>
        <end position="486"/>
    </location>
</feature>
<dbReference type="STRING" id="1034345.GCA_000236865_00310"/>
<keyword evidence="8 10" id="KW-0472">Membrane</keyword>
<keyword evidence="7" id="KW-0406">Ion transport</keyword>
<keyword evidence="9" id="KW-0175">Coiled coil</keyword>
<feature type="transmembrane region" description="Helical" evidence="10">
    <location>
        <begin position="242"/>
        <end position="258"/>
    </location>
</feature>
<dbReference type="Proteomes" id="UP000253792">
    <property type="component" value="Unassembled WGS sequence"/>
</dbReference>